<proteinExistence type="predicted"/>
<dbReference type="AlphaFoldDB" id="A0A4Q1C8K3"/>
<dbReference type="RefSeq" id="WP_129046651.1">
    <property type="nucleotide sequence ID" value="NZ_SDHX01000001.1"/>
</dbReference>
<gene>
    <name evidence="1" type="ORF">ESB00_05150</name>
</gene>
<dbReference type="EMBL" id="SDHX01000001">
    <property type="protein sequence ID" value="RXK55287.1"/>
    <property type="molecule type" value="Genomic_DNA"/>
</dbReference>
<dbReference type="OrthoDB" id="9817173at2"/>
<name>A0A4Q1C8K3_9BACT</name>
<evidence type="ECO:0000313" key="2">
    <source>
        <dbReference type="Proteomes" id="UP000290218"/>
    </source>
</evidence>
<comment type="caution">
    <text evidence="1">The sequence shown here is derived from an EMBL/GenBank/DDBJ whole genome shotgun (WGS) entry which is preliminary data.</text>
</comment>
<dbReference type="Proteomes" id="UP000290218">
    <property type="component" value="Unassembled WGS sequence"/>
</dbReference>
<sequence>MQETAACFHNLEWPSEHARLAGPVVWLRGWLVAKPGCAFTDVRVRHGDGTHLGVLGLPRVDLAAHFRAERSWLPAEFILGVPVTDGAVTLTLEAQDADGAWIALRTINLIVAPDGAPAPRVEGRLETSPDGTWTVRDAHHPFHGHLDQPGPTPRPHEGRAPVFGWLLDETKPLAGVLATTDLLVFNHLAHSLTDDALAAKFPQHAGARHARLRGAVDLPATLTHPACLRVYAQSPDGTVSLCFAQRITPATHPGGTRAPRELLDATYSSLAARTLPALPSARPRRLLVVLRTLWPDDASLRALDIVRHLVASHRWAARVVSTEDGPLRQDFEQAGAESLIVNPAPLFAAPDKPTAQAALSGLQRAIWWGHLDAVAVFDPVCGWALTLARRQGIPALLDCSADEPMEPDPTASPAVQSLLRDAWRQATAVCFASAAASAAQTGQLSGLPAALVPQWHSPVLPPLPASEAPRHAFAPLRTVEWLQRRHPAVAARWTFRQGPARLNQPEQLASLDDRFNAPALQRPAAWSLDGVTLCLGPLFGRGPLRPVLDAAAAGLPLAAPRTPTTAEWFADTRLPLVAPDNPLALAHALLAHDAAPTLHVRESTRAAELIRDRHAPAALLPRWTEVLTHVAATRG</sequence>
<reference evidence="1 2" key="1">
    <citation type="submission" date="2019-01" db="EMBL/GenBank/DDBJ databases">
        <title>Lacunisphaera sp. strain TWA-58.</title>
        <authorList>
            <person name="Chen W.-M."/>
        </authorList>
    </citation>
    <scope>NUCLEOTIDE SEQUENCE [LARGE SCALE GENOMIC DNA]</scope>
    <source>
        <strain evidence="1 2">TWA-58</strain>
    </source>
</reference>
<protein>
    <submittedName>
        <fullName evidence="1">Uncharacterized protein</fullName>
    </submittedName>
</protein>
<keyword evidence="2" id="KW-1185">Reference proteome</keyword>
<accession>A0A4Q1C8K3</accession>
<organism evidence="1 2">
    <name type="scientific">Oleiharenicola lentus</name>
    <dbReference type="NCBI Taxonomy" id="2508720"/>
    <lineage>
        <taxon>Bacteria</taxon>
        <taxon>Pseudomonadati</taxon>
        <taxon>Verrucomicrobiota</taxon>
        <taxon>Opitutia</taxon>
        <taxon>Opitutales</taxon>
        <taxon>Opitutaceae</taxon>
        <taxon>Oleiharenicola</taxon>
    </lineage>
</organism>
<dbReference type="SUPFAM" id="SSF53756">
    <property type="entry name" value="UDP-Glycosyltransferase/glycogen phosphorylase"/>
    <property type="match status" value="1"/>
</dbReference>
<evidence type="ECO:0000313" key="1">
    <source>
        <dbReference type="EMBL" id="RXK55287.1"/>
    </source>
</evidence>